<dbReference type="Pfam" id="PF01638">
    <property type="entry name" value="HxlR"/>
    <property type="match status" value="1"/>
</dbReference>
<evidence type="ECO:0000313" key="6">
    <source>
        <dbReference type="Proteomes" id="UP001500571"/>
    </source>
</evidence>
<keyword evidence="6" id="KW-1185">Reference proteome</keyword>
<evidence type="ECO:0000256" key="3">
    <source>
        <dbReference type="ARBA" id="ARBA00023163"/>
    </source>
</evidence>
<sequence length="116" mass="12179">MTAGDVRHETRECAGALARAFGFLGKRWNGVLLGVLLGGPAGYAELKRAVPGISDSMLSERLSELTRAGLFERTVDAGPPVSVTYQLTPSGQALAPAFEAITTWAEENLASGECAQ</sequence>
<dbReference type="PANTHER" id="PTHR33204">
    <property type="entry name" value="TRANSCRIPTIONAL REGULATOR, MARR FAMILY"/>
    <property type="match status" value="1"/>
</dbReference>
<dbReference type="SUPFAM" id="SSF46785">
    <property type="entry name" value="Winged helix' DNA-binding domain"/>
    <property type="match status" value="1"/>
</dbReference>
<dbReference type="Gene3D" id="1.10.10.10">
    <property type="entry name" value="Winged helix-like DNA-binding domain superfamily/Winged helix DNA-binding domain"/>
    <property type="match status" value="1"/>
</dbReference>
<comment type="caution">
    <text evidence="5">The sequence shown here is derived from an EMBL/GenBank/DDBJ whole genome shotgun (WGS) entry which is preliminary data.</text>
</comment>
<dbReference type="PROSITE" id="PS51118">
    <property type="entry name" value="HTH_HXLR"/>
    <property type="match status" value="1"/>
</dbReference>
<evidence type="ECO:0000259" key="4">
    <source>
        <dbReference type="PROSITE" id="PS51118"/>
    </source>
</evidence>
<dbReference type="InterPro" id="IPR036388">
    <property type="entry name" value="WH-like_DNA-bd_sf"/>
</dbReference>
<reference evidence="6" key="1">
    <citation type="journal article" date="2019" name="Int. J. Syst. Evol. Microbiol.">
        <title>The Global Catalogue of Microorganisms (GCM) 10K type strain sequencing project: providing services to taxonomists for standard genome sequencing and annotation.</title>
        <authorList>
            <consortium name="The Broad Institute Genomics Platform"/>
            <consortium name="The Broad Institute Genome Sequencing Center for Infectious Disease"/>
            <person name="Wu L."/>
            <person name="Ma J."/>
        </authorList>
    </citation>
    <scope>NUCLEOTIDE SEQUENCE [LARGE SCALE GENOMIC DNA]</scope>
    <source>
        <strain evidence="6">JCM 15309</strain>
    </source>
</reference>
<dbReference type="Proteomes" id="UP001500571">
    <property type="component" value="Unassembled WGS sequence"/>
</dbReference>
<accession>A0ABP5CWH9</accession>
<protein>
    <submittedName>
        <fullName evidence="5">Helix-turn-helix domain-containing protein</fullName>
    </submittedName>
</protein>
<organism evidence="5 6">
    <name type="scientific">Nocardioides panacihumi</name>
    <dbReference type="NCBI Taxonomy" id="400774"/>
    <lineage>
        <taxon>Bacteria</taxon>
        <taxon>Bacillati</taxon>
        <taxon>Actinomycetota</taxon>
        <taxon>Actinomycetes</taxon>
        <taxon>Propionibacteriales</taxon>
        <taxon>Nocardioidaceae</taxon>
        <taxon>Nocardioides</taxon>
    </lineage>
</organism>
<proteinExistence type="predicted"/>
<feature type="domain" description="HTH hxlR-type" evidence="4">
    <location>
        <begin position="13"/>
        <end position="113"/>
    </location>
</feature>
<evidence type="ECO:0000256" key="2">
    <source>
        <dbReference type="ARBA" id="ARBA00023125"/>
    </source>
</evidence>
<gene>
    <name evidence="5" type="ORF">GCM10009798_32830</name>
</gene>
<dbReference type="InterPro" id="IPR002577">
    <property type="entry name" value="HTH_HxlR"/>
</dbReference>
<keyword evidence="1" id="KW-0805">Transcription regulation</keyword>
<dbReference type="EMBL" id="BAAAPB010000004">
    <property type="protein sequence ID" value="GAA1969608.1"/>
    <property type="molecule type" value="Genomic_DNA"/>
</dbReference>
<keyword evidence="3" id="KW-0804">Transcription</keyword>
<name>A0ABP5CWH9_9ACTN</name>
<keyword evidence="2" id="KW-0238">DNA-binding</keyword>
<evidence type="ECO:0000256" key="1">
    <source>
        <dbReference type="ARBA" id="ARBA00023015"/>
    </source>
</evidence>
<dbReference type="PANTHER" id="PTHR33204:SF37">
    <property type="entry name" value="HTH-TYPE TRANSCRIPTIONAL REGULATOR YODB"/>
    <property type="match status" value="1"/>
</dbReference>
<dbReference type="RefSeq" id="WP_344046633.1">
    <property type="nucleotide sequence ID" value="NZ_BAAAPB010000004.1"/>
</dbReference>
<evidence type="ECO:0000313" key="5">
    <source>
        <dbReference type="EMBL" id="GAA1969608.1"/>
    </source>
</evidence>
<dbReference type="InterPro" id="IPR036390">
    <property type="entry name" value="WH_DNA-bd_sf"/>
</dbReference>